<dbReference type="Proteomes" id="UP000198906">
    <property type="component" value="Unassembled WGS sequence"/>
</dbReference>
<dbReference type="InterPro" id="IPR010982">
    <property type="entry name" value="Lambda_DNA-bd_dom_sf"/>
</dbReference>
<keyword evidence="1" id="KW-0678">Repressor</keyword>
<reference evidence="8" key="1">
    <citation type="submission" date="2016-06" db="EMBL/GenBank/DDBJ databases">
        <authorList>
            <person name="Varghese N."/>
        </authorList>
    </citation>
    <scope>NUCLEOTIDE SEQUENCE [LARGE SCALE GENOMIC DNA]</scope>
    <source>
        <strain evidence="8">DSM 46123</strain>
    </source>
</reference>
<evidence type="ECO:0000256" key="3">
    <source>
        <dbReference type="ARBA" id="ARBA00023125"/>
    </source>
</evidence>
<dbReference type="GO" id="GO:0000976">
    <property type="term" value="F:transcription cis-regulatory region binding"/>
    <property type="evidence" value="ECO:0007669"/>
    <property type="project" value="TreeGrafter"/>
</dbReference>
<dbReference type="Pfam" id="PF00356">
    <property type="entry name" value="LacI"/>
    <property type="match status" value="1"/>
</dbReference>
<dbReference type="Gene3D" id="3.40.50.2300">
    <property type="match status" value="2"/>
</dbReference>
<dbReference type="SUPFAM" id="SSF47413">
    <property type="entry name" value="lambda repressor-like DNA-binding domains"/>
    <property type="match status" value="1"/>
</dbReference>
<dbReference type="InterPro" id="IPR028082">
    <property type="entry name" value="Peripla_BP_I"/>
</dbReference>
<dbReference type="Pfam" id="PF13377">
    <property type="entry name" value="Peripla_BP_3"/>
    <property type="match status" value="1"/>
</dbReference>
<keyword evidence="4" id="KW-0804">Transcription</keyword>
<evidence type="ECO:0000313" key="7">
    <source>
        <dbReference type="EMBL" id="SCL17416.1"/>
    </source>
</evidence>
<dbReference type="CDD" id="cd06267">
    <property type="entry name" value="PBP1_LacI_sugar_binding-like"/>
    <property type="match status" value="1"/>
</dbReference>
<feature type="domain" description="HTH lacI-type" evidence="6">
    <location>
        <begin position="6"/>
        <end position="60"/>
    </location>
</feature>
<dbReference type="SMART" id="SM00354">
    <property type="entry name" value="HTH_LACI"/>
    <property type="match status" value="1"/>
</dbReference>
<sequence length="370" mass="39117">MAKGPATIPDVAKAAGVSTATAARALGGYGHVSERFRERVLAAAEELGYRPNALARSMITGRTQSLGLVVADIENPFFAAVTRAVGDAARVHGYEVLLANSDEDVATERSSVRLFLDKRVDGIIVAPASSTDVEHLREAQAAGVAVVAIDRRVTGIAADSVTVHNRAAAAAAVMHFLAAGHTRIGYLRGTVSPGEHDGLGRRISTGDERLLGYRESLRSAGLDPDRYVRVGCLGRKEALHAMLDLLGQPDPPTAVLTPDSILALGVLLAARERGLAIPDDLSVISFDDTDWADVVTPPLSVISQPVHAMGARAVELLLDRIDRAHGRARHVRLRARMVERASVGPPPGVSSRSSSEIHPDQQGLVIVGNQ</sequence>
<evidence type="ECO:0000256" key="5">
    <source>
        <dbReference type="SAM" id="MobiDB-lite"/>
    </source>
</evidence>
<feature type="region of interest" description="Disordered" evidence="5">
    <location>
        <begin position="340"/>
        <end position="370"/>
    </location>
</feature>
<dbReference type="InterPro" id="IPR000843">
    <property type="entry name" value="HTH_LacI"/>
</dbReference>
<keyword evidence="8" id="KW-1185">Reference proteome</keyword>
<evidence type="ECO:0000256" key="1">
    <source>
        <dbReference type="ARBA" id="ARBA00022491"/>
    </source>
</evidence>
<dbReference type="PANTHER" id="PTHR30146">
    <property type="entry name" value="LACI-RELATED TRANSCRIPTIONAL REPRESSOR"/>
    <property type="match status" value="1"/>
</dbReference>
<gene>
    <name evidence="7" type="ORF">GA0074694_1997</name>
</gene>
<organism evidence="7 8">
    <name type="scientific">Micromonospora inyonensis</name>
    <dbReference type="NCBI Taxonomy" id="47866"/>
    <lineage>
        <taxon>Bacteria</taxon>
        <taxon>Bacillati</taxon>
        <taxon>Actinomycetota</taxon>
        <taxon>Actinomycetes</taxon>
        <taxon>Micromonosporales</taxon>
        <taxon>Micromonosporaceae</taxon>
        <taxon>Micromonospora</taxon>
    </lineage>
</organism>
<accession>A0A1C6RJP2</accession>
<keyword evidence="2" id="KW-0805">Transcription regulation</keyword>
<dbReference type="STRING" id="47866.GA0074694_1997"/>
<dbReference type="EMBL" id="FMHU01000001">
    <property type="protein sequence ID" value="SCL17416.1"/>
    <property type="molecule type" value="Genomic_DNA"/>
</dbReference>
<evidence type="ECO:0000256" key="2">
    <source>
        <dbReference type="ARBA" id="ARBA00023015"/>
    </source>
</evidence>
<dbReference type="CDD" id="cd01392">
    <property type="entry name" value="HTH_LacI"/>
    <property type="match status" value="1"/>
</dbReference>
<dbReference type="GO" id="GO:0003700">
    <property type="term" value="F:DNA-binding transcription factor activity"/>
    <property type="evidence" value="ECO:0007669"/>
    <property type="project" value="TreeGrafter"/>
</dbReference>
<dbReference type="RefSeq" id="WP_091455810.1">
    <property type="nucleotide sequence ID" value="NZ_FMHU01000001.1"/>
</dbReference>
<dbReference type="Gene3D" id="1.10.260.40">
    <property type="entry name" value="lambda repressor-like DNA-binding domains"/>
    <property type="match status" value="1"/>
</dbReference>
<protein>
    <submittedName>
        <fullName evidence="7">Transcriptional regulator, LacI family</fullName>
    </submittedName>
</protein>
<dbReference type="PROSITE" id="PS50932">
    <property type="entry name" value="HTH_LACI_2"/>
    <property type="match status" value="1"/>
</dbReference>
<dbReference type="InterPro" id="IPR046335">
    <property type="entry name" value="LacI/GalR-like_sensor"/>
</dbReference>
<evidence type="ECO:0000313" key="8">
    <source>
        <dbReference type="Proteomes" id="UP000198906"/>
    </source>
</evidence>
<dbReference type="PROSITE" id="PS00356">
    <property type="entry name" value="HTH_LACI_1"/>
    <property type="match status" value="1"/>
</dbReference>
<keyword evidence="3" id="KW-0238">DNA-binding</keyword>
<dbReference type="SUPFAM" id="SSF53822">
    <property type="entry name" value="Periplasmic binding protein-like I"/>
    <property type="match status" value="1"/>
</dbReference>
<proteinExistence type="predicted"/>
<dbReference type="AlphaFoldDB" id="A0A1C6RJP2"/>
<evidence type="ECO:0000256" key="4">
    <source>
        <dbReference type="ARBA" id="ARBA00023163"/>
    </source>
</evidence>
<dbReference type="PANTHER" id="PTHR30146:SF148">
    <property type="entry name" value="HTH-TYPE TRANSCRIPTIONAL REPRESSOR PURR-RELATED"/>
    <property type="match status" value="1"/>
</dbReference>
<evidence type="ECO:0000259" key="6">
    <source>
        <dbReference type="PROSITE" id="PS50932"/>
    </source>
</evidence>
<name>A0A1C6RJP2_9ACTN</name>